<dbReference type="CDD" id="cd07035">
    <property type="entry name" value="TPP_PYR_POX_like"/>
    <property type="match status" value="1"/>
</dbReference>
<organism evidence="3 4">
    <name type="scientific">Methanobacterium subterraneum</name>
    <dbReference type="NCBI Taxonomy" id="59277"/>
    <lineage>
        <taxon>Archaea</taxon>
        <taxon>Methanobacteriati</taxon>
        <taxon>Methanobacteriota</taxon>
        <taxon>Methanomada group</taxon>
        <taxon>Methanobacteria</taxon>
        <taxon>Methanobacteriales</taxon>
        <taxon>Methanobacteriaceae</taxon>
        <taxon>Methanobacterium</taxon>
    </lineage>
</organism>
<dbReference type="Pfam" id="PF02776">
    <property type="entry name" value="TPP_enzyme_N"/>
    <property type="match status" value="1"/>
</dbReference>
<evidence type="ECO:0000313" key="3">
    <source>
        <dbReference type="EMBL" id="HII83817.1"/>
    </source>
</evidence>
<dbReference type="InterPro" id="IPR012001">
    <property type="entry name" value="Thiamin_PyroP_enz_TPP-bd_dom"/>
</dbReference>
<feature type="domain" description="Thiamine pyrophosphate enzyme N-terminal TPP-binding" evidence="2">
    <location>
        <begin position="8"/>
        <end position="121"/>
    </location>
</feature>
<dbReference type="PANTHER" id="PTHR18968:SF13">
    <property type="entry name" value="ACETOLACTATE SYNTHASE CATALYTIC SUBUNIT, MITOCHONDRIAL"/>
    <property type="match status" value="1"/>
</dbReference>
<gene>
    <name evidence="3" type="ORF">HA271_03020</name>
</gene>
<dbReference type="GO" id="GO:0050660">
    <property type="term" value="F:flavin adenine dinucleotide binding"/>
    <property type="evidence" value="ECO:0007669"/>
    <property type="project" value="TreeGrafter"/>
</dbReference>
<dbReference type="AlphaFoldDB" id="A0A7J4TII0"/>
<dbReference type="GO" id="GO:0030976">
    <property type="term" value="F:thiamine pyrophosphate binding"/>
    <property type="evidence" value="ECO:0007669"/>
    <property type="project" value="InterPro"/>
</dbReference>
<reference evidence="4" key="1">
    <citation type="journal article" date="2020" name="bioRxiv">
        <title>A rank-normalized archaeal taxonomy based on genome phylogeny resolves widespread incomplete and uneven classifications.</title>
        <authorList>
            <person name="Rinke C."/>
            <person name="Chuvochina M."/>
            <person name="Mussig A.J."/>
            <person name="Chaumeil P.-A."/>
            <person name="Waite D.W."/>
            <person name="Whitman W.B."/>
            <person name="Parks D.H."/>
            <person name="Hugenholtz P."/>
        </authorList>
    </citation>
    <scope>NUCLEOTIDE SEQUENCE [LARGE SCALE GENOMIC DNA]</scope>
</reference>
<evidence type="ECO:0000313" key="4">
    <source>
        <dbReference type="Proteomes" id="UP000586031"/>
    </source>
</evidence>
<dbReference type="Proteomes" id="UP000586031">
    <property type="component" value="Unassembled WGS sequence"/>
</dbReference>
<sequence>MQNTAKIKLADALVKILEKEETKFIFGYPGEQILPFYQALQKSSINHVLMRHEQGAVHAADGYARASSQPGVCVATAGPGALNMVMGVATAYKDSVPLLVITGDVPSQFKGENVFQEVDVNSVFHPITLQTHLIDDPQKGITIIKEAFLTLKKGKTG</sequence>
<feature type="non-terminal residue" evidence="3">
    <location>
        <position position="157"/>
    </location>
</feature>
<accession>A0A7J4TII0</accession>
<evidence type="ECO:0000259" key="2">
    <source>
        <dbReference type="Pfam" id="PF02776"/>
    </source>
</evidence>
<comment type="similarity">
    <text evidence="1">Belongs to the TPP enzyme family.</text>
</comment>
<dbReference type="GO" id="GO:0044272">
    <property type="term" value="P:sulfur compound biosynthetic process"/>
    <property type="evidence" value="ECO:0007669"/>
    <property type="project" value="UniProtKB-ARBA"/>
</dbReference>
<dbReference type="GO" id="GO:0009097">
    <property type="term" value="P:isoleucine biosynthetic process"/>
    <property type="evidence" value="ECO:0007669"/>
    <property type="project" value="TreeGrafter"/>
</dbReference>
<comment type="caution">
    <text evidence="3">The sequence shown here is derived from an EMBL/GenBank/DDBJ whole genome shotgun (WGS) entry which is preliminary data.</text>
</comment>
<dbReference type="GO" id="GO:0009099">
    <property type="term" value="P:L-valine biosynthetic process"/>
    <property type="evidence" value="ECO:0007669"/>
    <property type="project" value="TreeGrafter"/>
</dbReference>
<name>A0A7J4TII0_9EURY</name>
<evidence type="ECO:0000256" key="1">
    <source>
        <dbReference type="ARBA" id="ARBA00007812"/>
    </source>
</evidence>
<dbReference type="GO" id="GO:0003984">
    <property type="term" value="F:acetolactate synthase activity"/>
    <property type="evidence" value="ECO:0007669"/>
    <property type="project" value="TreeGrafter"/>
</dbReference>
<dbReference type="GO" id="GO:0005948">
    <property type="term" value="C:acetolactate synthase complex"/>
    <property type="evidence" value="ECO:0007669"/>
    <property type="project" value="TreeGrafter"/>
</dbReference>
<proteinExistence type="inferred from homology"/>
<dbReference type="PANTHER" id="PTHR18968">
    <property type="entry name" value="THIAMINE PYROPHOSPHATE ENZYMES"/>
    <property type="match status" value="1"/>
</dbReference>
<dbReference type="InterPro" id="IPR029061">
    <property type="entry name" value="THDP-binding"/>
</dbReference>
<dbReference type="InterPro" id="IPR045229">
    <property type="entry name" value="TPP_enz"/>
</dbReference>
<dbReference type="FunFam" id="3.40.50.970:FF:000007">
    <property type="entry name" value="Acetolactate synthase"/>
    <property type="match status" value="1"/>
</dbReference>
<protein>
    <submittedName>
        <fullName evidence="3">Thiamine pyrophosphate-binding protein</fullName>
    </submittedName>
</protein>
<dbReference type="Gene3D" id="3.40.50.970">
    <property type="match status" value="1"/>
</dbReference>
<dbReference type="SUPFAM" id="SSF52518">
    <property type="entry name" value="Thiamin diphosphate-binding fold (THDP-binding)"/>
    <property type="match status" value="1"/>
</dbReference>
<dbReference type="EMBL" id="DUHE01000088">
    <property type="protein sequence ID" value="HII83817.1"/>
    <property type="molecule type" value="Genomic_DNA"/>
</dbReference>